<dbReference type="SUPFAM" id="SSF48452">
    <property type="entry name" value="TPR-like"/>
    <property type="match status" value="1"/>
</dbReference>
<dbReference type="Pfam" id="PF00515">
    <property type="entry name" value="TPR_1"/>
    <property type="match status" value="1"/>
</dbReference>
<dbReference type="SMART" id="SM00028">
    <property type="entry name" value="TPR"/>
    <property type="match status" value="2"/>
</dbReference>
<dbReference type="PROSITE" id="PS50005">
    <property type="entry name" value="TPR"/>
    <property type="match status" value="1"/>
</dbReference>
<reference evidence="3" key="1">
    <citation type="submission" date="2022-08" db="EMBL/GenBank/DDBJ databases">
        <title>Draft genome sequence of Lysinibacillus sp. strain KH24.</title>
        <authorList>
            <person name="Kanbe H."/>
            <person name="Itoh H."/>
        </authorList>
    </citation>
    <scope>NUCLEOTIDE SEQUENCE</scope>
    <source>
        <strain evidence="3">KH24</strain>
    </source>
</reference>
<dbReference type="PANTHER" id="PTHR43685">
    <property type="entry name" value="GLYCOSYLTRANSFERASE"/>
    <property type="match status" value="1"/>
</dbReference>
<accession>A0ABQ5NHI0</accession>
<keyword evidence="4" id="KW-1185">Reference proteome</keyword>
<dbReference type="GO" id="GO:0016740">
    <property type="term" value="F:transferase activity"/>
    <property type="evidence" value="ECO:0007669"/>
    <property type="project" value="UniProtKB-KW"/>
</dbReference>
<name>A0ABQ5NHI0_9BACI</name>
<dbReference type="InterPro" id="IPR050834">
    <property type="entry name" value="Glycosyltransf_2"/>
</dbReference>
<dbReference type="CDD" id="cd00761">
    <property type="entry name" value="Glyco_tranf_GTA_type"/>
    <property type="match status" value="1"/>
</dbReference>
<feature type="domain" description="Glycosyltransferase 2-like" evidence="2">
    <location>
        <begin position="4"/>
        <end position="111"/>
    </location>
</feature>
<dbReference type="InterPro" id="IPR011990">
    <property type="entry name" value="TPR-like_helical_dom_sf"/>
</dbReference>
<sequence length="383" mass="44060">MNVSIIIPVYNVEKYIASTLDSLIAQTYPIDEILVIDDCGDDCSVEVVKEYSKQHSNIRIIQLPYNQGVSAARNKGLQESRNEWVLLMDADDTIHPNLVKYQVSQLMQHENTQPKPVCVHPAYIQIDSEGKVLLGSEYYGQQLSFNETFGTLLVRNYIITASGLLVNRKEALNVGGYNTNLSLSEDYEFLLRLSRQGTFVYLNKAYVNYRRHLKNTSSSLKKMEEAGKAVLDIYSIDEIKEAIFCRSYSEQKNLMDFVTLLYQYQQYDEGFNYLAYVTAGEFEESKLFYQALYYIEKHQEENAVRYLDRLINLNENHGAALNNRGVCYAKAGNIEAAQELFEQALEQFPGYMDATDNLSVLADGKKEYCFTKRELRKNLLRYS</sequence>
<dbReference type="Gene3D" id="1.25.40.10">
    <property type="entry name" value="Tetratricopeptide repeat domain"/>
    <property type="match status" value="1"/>
</dbReference>
<protein>
    <submittedName>
        <fullName evidence="3">Glycosyl transferase family protein</fullName>
    </submittedName>
</protein>
<dbReference type="InterPro" id="IPR019734">
    <property type="entry name" value="TPR_rpt"/>
</dbReference>
<dbReference type="SUPFAM" id="SSF53448">
    <property type="entry name" value="Nucleotide-diphospho-sugar transferases"/>
    <property type="match status" value="1"/>
</dbReference>
<organism evidence="3 4">
    <name type="scientific">Lysinibacillus piscis</name>
    <dbReference type="NCBI Taxonomy" id="2518931"/>
    <lineage>
        <taxon>Bacteria</taxon>
        <taxon>Bacillati</taxon>
        <taxon>Bacillota</taxon>
        <taxon>Bacilli</taxon>
        <taxon>Bacillales</taxon>
        <taxon>Bacillaceae</taxon>
        <taxon>Lysinibacillus</taxon>
    </lineage>
</organism>
<evidence type="ECO:0000313" key="4">
    <source>
        <dbReference type="Proteomes" id="UP001065593"/>
    </source>
</evidence>
<dbReference type="Pfam" id="PF00535">
    <property type="entry name" value="Glycos_transf_2"/>
    <property type="match status" value="1"/>
</dbReference>
<keyword evidence="3" id="KW-0808">Transferase</keyword>
<keyword evidence="1" id="KW-0802">TPR repeat</keyword>
<dbReference type="Proteomes" id="UP001065593">
    <property type="component" value="Unassembled WGS sequence"/>
</dbReference>
<proteinExistence type="predicted"/>
<dbReference type="InterPro" id="IPR001173">
    <property type="entry name" value="Glyco_trans_2-like"/>
</dbReference>
<dbReference type="PANTHER" id="PTHR43685:SF2">
    <property type="entry name" value="GLYCOSYLTRANSFERASE 2-LIKE DOMAIN-CONTAINING PROTEIN"/>
    <property type="match status" value="1"/>
</dbReference>
<evidence type="ECO:0000259" key="2">
    <source>
        <dbReference type="Pfam" id="PF00535"/>
    </source>
</evidence>
<gene>
    <name evidence="3" type="ORF">LYSBPC_09340</name>
</gene>
<feature type="repeat" description="TPR" evidence="1">
    <location>
        <begin position="318"/>
        <end position="351"/>
    </location>
</feature>
<comment type="caution">
    <text evidence="3">The sequence shown here is derived from an EMBL/GenBank/DDBJ whole genome shotgun (WGS) entry which is preliminary data.</text>
</comment>
<evidence type="ECO:0000313" key="3">
    <source>
        <dbReference type="EMBL" id="GLC87807.1"/>
    </source>
</evidence>
<dbReference type="Gene3D" id="3.90.550.10">
    <property type="entry name" value="Spore Coat Polysaccharide Biosynthesis Protein SpsA, Chain A"/>
    <property type="match status" value="1"/>
</dbReference>
<dbReference type="InterPro" id="IPR029044">
    <property type="entry name" value="Nucleotide-diphossugar_trans"/>
</dbReference>
<dbReference type="EMBL" id="BRZA01000001">
    <property type="protein sequence ID" value="GLC87807.1"/>
    <property type="molecule type" value="Genomic_DNA"/>
</dbReference>
<evidence type="ECO:0000256" key="1">
    <source>
        <dbReference type="PROSITE-ProRule" id="PRU00339"/>
    </source>
</evidence>
<dbReference type="RefSeq" id="WP_264987523.1">
    <property type="nucleotide sequence ID" value="NZ_BRZA01000001.1"/>
</dbReference>